<dbReference type="PIRSF" id="PIRSF002741">
    <property type="entry name" value="MppA"/>
    <property type="match status" value="1"/>
</dbReference>
<feature type="chain" id="PRO_5038701078" evidence="1">
    <location>
        <begin position="29"/>
        <end position="527"/>
    </location>
</feature>
<keyword evidence="1" id="KW-0732">Signal</keyword>
<comment type="caution">
    <text evidence="3">The sequence shown here is derived from an EMBL/GenBank/DDBJ whole genome shotgun (WGS) entry which is preliminary data.</text>
</comment>
<dbReference type="SUPFAM" id="SSF53850">
    <property type="entry name" value="Periplasmic binding protein-like II"/>
    <property type="match status" value="1"/>
</dbReference>
<evidence type="ECO:0000259" key="2">
    <source>
        <dbReference type="Pfam" id="PF00496"/>
    </source>
</evidence>
<organism evidence="3 4">
    <name type="scientific">Leucobacter exalbidus</name>
    <dbReference type="NCBI Taxonomy" id="662960"/>
    <lineage>
        <taxon>Bacteria</taxon>
        <taxon>Bacillati</taxon>
        <taxon>Actinomycetota</taxon>
        <taxon>Actinomycetes</taxon>
        <taxon>Micrococcales</taxon>
        <taxon>Microbacteriaceae</taxon>
        <taxon>Leucobacter</taxon>
    </lineage>
</organism>
<dbReference type="PROSITE" id="PS51257">
    <property type="entry name" value="PROKAR_LIPOPROTEIN"/>
    <property type="match status" value="1"/>
</dbReference>
<evidence type="ECO:0000313" key="3">
    <source>
        <dbReference type="EMBL" id="MBP1326941.1"/>
    </source>
</evidence>
<dbReference type="AlphaFoldDB" id="A0A940T6F2"/>
<keyword evidence="4" id="KW-1185">Reference proteome</keyword>
<dbReference type="Gene3D" id="3.40.190.10">
    <property type="entry name" value="Periplasmic binding protein-like II"/>
    <property type="match status" value="1"/>
</dbReference>
<protein>
    <submittedName>
        <fullName evidence="3">Peptide/nickel transport system substrate-binding protein</fullName>
    </submittedName>
</protein>
<name>A0A940T6F2_9MICO</name>
<dbReference type="Pfam" id="PF00496">
    <property type="entry name" value="SBP_bac_5"/>
    <property type="match status" value="1"/>
</dbReference>
<dbReference type="GO" id="GO:0015833">
    <property type="term" value="P:peptide transport"/>
    <property type="evidence" value="ECO:0007669"/>
    <property type="project" value="TreeGrafter"/>
</dbReference>
<sequence length="527" mass="55009">MKRNTAAVVGALGIIALAVTGCSASSGAGGGEAAPVDGAKIKVAVSKDPGAINPILNATGAGTDIAAYGYDSLLSFAAGKPASGVLAESWEESPTEATFTLKEGILCQDGTELTASDVKATFEYANENGSPYIGVYFDPEVAIDADDAARTVKFTNPAPDSFLAQSVGALPIVCASGLEDPAKLDTEQFGTGAYKLVDVAPGQNYTFELRDDYTWGPDGVTSDTEGLPATVEVSVVESDATRANMMQSGELDIATVTGTERDRLQSEDFAQVLELPLRPGLVFFNQNEGRATNDLAVRTAIANALDRDEIGNVSSSGRGAQLVTLVPEIGAACTAMDSSAALPAFDTAASEKGLDAAGWKVGSDGIREKDGKKLSIKLLYPVNESASVTAAIELMQVKLKVVGIDGVPTPTPAYTDVIFSGGDWDLVWAPIFTSLPSNWAGILGGDFPPNGGNWTYNTNEEYFDLVAEASKLAGEDSCGAWEKAQDSLFSNLEILPFYSGTETAYGTNAEFAYSKESLSPISIRVVK</sequence>
<dbReference type="GO" id="GO:0042597">
    <property type="term" value="C:periplasmic space"/>
    <property type="evidence" value="ECO:0007669"/>
    <property type="project" value="UniProtKB-ARBA"/>
</dbReference>
<reference evidence="3" key="1">
    <citation type="submission" date="2021-02" db="EMBL/GenBank/DDBJ databases">
        <title>Sequencing the genomes of 1000 actinobacteria strains.</title>
        <authorList>
            <person name="Klenk H.-P."/>
        </authorList>
    </citation>
    <scope>NUCLEOTIDE SEQUENCE</scope>
    <source>
        <strain evidence="3">DSM 22850</strain>
    </source>
</reference>
<dbReference type="GO" id="GO:0043190">
    <property type="term" value="C:ATP-binding cassette (ABC) transporter complex"/>
    <property type="evidence" value="ECO:0007669"/>
    <property type="project" value="InterPro"/>
</dbReference>
<dbReference type="GO" id="GO:1904680">
    <property type="term" value="F:peptide transmembrane transporter activity"/>
    <property type="evidence" value="ECO:0007669"/>
    <property type="project" value="TreeGrafter"/>
</dbReference>
<dbReference type="PANTHER" id="PTHR30290">
    <property type="entry name" value="PERIPLASMIC BINDING COMPONENT OF ABC TRANSPORTER"/>
    <property type="match status" value="1"/>
</dbReference>
<dbReference type="Proteomes" id="UP000675163">
    <property type="component" value="Unassembled WGS sequence"/>
</dbReference>
<dbReference type="InterPro" id="IPR039424">
    <property type="entry name" value="SBP_5"/>
</dbReference>
<dbReference type="InterPro" id="IPR000914">
    <property type="entry name" value="SBP_5_dom"/>
</dbReference>
<dbReference type="RefSeq" id="WP_209705768.1">
    <property type="nucleotide sequence ID" value="NZ_JAFIDA010000001.1"/>
</dbReference>
<proteinExistence type="predicted"/>
<evidence type="ECO:0000256" key="1">
    <source>
        <dbReference type="SAM" id="SignalP"/>
    </source>
</evidence>
<accession>A0A940T6F2</accession>
<dbReference type="Gene3D" id="3.10.105.10">
    <property type="entry name" value="Dipeptide-binding Protein, Domain 3"/>
    <property type="match status" value="1"/>
</dbReference>
<feature type="signal peptide" evidence="1">
    <location>
        <begin position="1"/>
        <end position="28"/>
    </location>
</feature>
<dbReference type="CDD" id="cd00995">
    <property type="entry name" value="PBP2_NikA_DppA_OppA_like"/>
    <property type="match status" value="1"/>
</dbReference>
<dbReference type="InterPro" id="IPR030678">
    <property type="entry name" value="Peptide/Ni-bd"/>
</dbReference>
<evidence type="ECO:0000313" key="4">
    <source>
        <dbReference type="Proteomes" id="UP000675163"/>
    </source>
</evidence>
<feature type="domain" description="Solute-binding protein family 5" evidence="2">
    <location>
        <begin position="85"/>
        <end position="440"/>
    </location>
</feature>
<gene>
    <name evidence="3" type="ORF">JOF28_002173</name>
</gene>
<dbReference type="EMBL" id="JAFIDA010000001">
    <property type="protein sequence ID" value="MBP1326941.1"/>
    <property type="molecule type" value="Genomic_DNA"/>
</dbReference>